<dbReference type="CDD" id="cd03216">
    <property type="entry name" value="ABC_Carb_Monos_I"/>
    <property type="match status" value="1"/>
</dbReference>
<dbReference type="Pfam" id="PF00005">
    <property type="entry name" value="ABC_tran"/>
    <property type="match status" value="2"/>
</dbReference>
<dbReference type="EMBL" id="CYZU01000013">
    <property type="protein sequence ID" value="CUO26711.1"/>
    <property type="molecule type" value="Genomic_DNA"/>
</dbReference>
<reference evidence="10 11" key="1">
    <citation type="submission" date="2015-09" db="EMBL/GenBank/DDBJ databases">
        <authorList>
            <consortium name="Pathogen Informatics"/>
        </authorList>
    </citation>
    <scope>NUCLEOTIDE SEQUENCE [LARGE SCALE GENOMIC DNA]</scope>
    <source>
        <strain evidence="10 11">2789STDY5834876</strain>
    </source>
</reference>
<keyword evidence="8" id="KW-0472">Membrane</keyword>
<dbReference type="InterPro" id="IPR003593">
    <property type="entry name" value="AAA+_ATPase"/>
</dbReference>
<dbReference type="SMART" id="SM00382">
    <property type="entry name" value="AAA"/>
    <property type="match status" value="2"/>
</dbReference>
<evidence type="ECO:0000256" key="5">
    <source>
        <dbReference type="ARBA" id="ARBA00022741"/>
    </source>
</evidence>
<dbReference type="PROSITE" id="PS00211">
    <property type="entry name" value="ABC_TRANSPORTER_1"/>
    <property type="match status" value="1"/>
</dbReference>
<dbReference type="InterPro" id="IPR027417">
    <property type="entry name" value="P-loop_NTPase"/>
</dbReference>
<dbReference type="InterPro" id="IPR017871">
    <property type="entry name" value="ABC_transporter-like_CS"/>
</dbReference>
<dbReference type="GO" id="GO:0005886">
    <property type="term" value="C:plasma membrane"/>
    <property type="evidence" value="ECO:0007669"/>
    <property type="project" value="UniProtKB-SubCell"/>
</dbReference>
<evidence type="ECO:0000313" key="10">
    <source>
        <dbReference type="EMBL" id="CUO26711.1"/>
    </source>
</evidence>
<evidence type="ECO:0000256" key="1">
    <source>
        <dbReference type="ARBA" id="ARBA00004202"/>
    </source>
</evidence>
<name>A0A174DMA3_9FIRM</name>
<feature type="domain" description="ABC transporter" evidence="9">
    <location>
        <begin position="6"/>
        <end position="243"/>
    </location>
</feature>
<comment type="subcellular location">
    <subcellularLocation>
        <location evidence="1">Cell membrane</location>
        <topology evidence="1">Peripheral membrane protein</topology>
    </subcellularLocation>
</comment>
<dbReference type="EC" id="3.6.3.17" evidence="10"/>
<dbReference type="GO" id="GO:0016887">
    <property type="term" value="F:ATP hydrolysis activity"/>
    <property type="evidence" value="ECO:0007669"/>
    <property type="project" value="InterPro"/>
</dbReference>
<evidence type="ECO:0000256" key="4">
    <source>
        <dbReference type="ARBA" id="ARBA00022737"/>
    </source>
</evidence>
<protein>
    <submittedName>
        <fullName evidence="10">Ribose import ATP-binding protein RbsA</fullName>
        <ecNumber evidence="10">3.6.3.17</ecNumber>
    </submittedName>
</protein>
<dbReference type="RefSeq" id="WP_050640757.1">
    <property type="nucleotide sequence ID" value="NZ_CABKUE010000008.1"/>
</dbReference>
<evidence type="ECO:0000256" key="8">
    <source>
        <dbReference type="ARBA" id="ARBA00023136"/>
    </source>
</evidence>
<evidence type="ECO:0000256" key="2">
    <source>
        <dbReference type="ARBA" id="ARBA00022448"/>
    </source>
</evidence>
<evidence type="ECO:0000259" key="9">
    <source>
        <dbReference type="PROSITE" id="PS50893"/>
    </source>
</evidence>
<dbReference type="AlphaFoldDB" id="A0A174DMA3"/>
<proteinExistence type="predicted"/>
<dbReference type="PROSITE" id="PS50893">
    <property type="entry name" value="ABC_TRANSPORTER_2"/>
    <property type="match status" value="2"/>
</dbReference>
<dbReference type="InterPro" id="IPR050107">
    <property type="entry name" value="ABC_carbohydrate_import_ATPase"/>
</dbReference>
<dbReference type="SUPFAM" id="SSF52540">
    <property type="entry name" value="P-loop containing nucleoside triphosphate hydrolases"/>
    <property type="match status" value="2"/>
</dbReference>
<evidence type="ECO:0000256" key="3">
    <source>
        <dbReference type="ARBA" id="ARBA00022475"/>
    </source>
</evidence>
<dbReference type="CDD" id="cd03215">
    <property type="entry name" value="ABC_Carb_Monos_II"/>
    <property type="match status" value="1"/>
</dbReference>
<keyword evidence="2" id="KW-0813">Transport</keyword>
<organism evidence="10 11">
    <name type="scientific">Faecalicatena contorta</name>
    <dbReference type="NCBI Taxonomy" id="39482"/>
    <lineage>
        <taxon>Bacteria</taxon>
        <taxon>Bacillati</taxon>
        <taxon>Bacillota</taxon>
        <taxon>Clostridia</taxon>
        <taxon>Lachnospirales</taxon>
        <taxon>Lachnospiraceae</taxon>
        <taxon>Faecalicatena</taxon>
    </lineage>
</organism>
<dbReference type="FunFam" id="3.40.50.300:FF:000127">
    <property type="entry name" value="Ribose import ATP-binding protein RbsA"/>
    <property type="match status" value="1"/>
</dbReference>
<accession>A0A174DMA3</accession>
<keyword evidence="7" id="KW-1278">Translocase</keyword>
<keyword evidence="6 10" id="KW-0067">ATP-binding</keyword>
<evidence type="ECO:0000313" key="11">
    <source>
        <dbReference type="Proteomes" id="UP000095544"/>
    </source>
</evidence>
<feature type="domain" description="ABC transporter" evidence="9">
    <location>
        <begin position="255"/>
        <end position="499"/>
    </location>
</feature>
<dbReference type="GO" id="GO:0005524">
    <property type="term" value="F:ATP binding"/>
    <property type="evidence" value="ECO:0007669"/>
    <property type="project" value="UniProtKB-KW"/>
</dbReference>
<keyword evidence="3" id="KW-1003">Cell membrane</keyword>
<sequence>MSEYILEAKGIVKIFPGVRALDGVDLKVKKGEVHALVGENGAGKSTLMLTLGGIHKPDEGEIWIEGEKVVFTSAHDALQKGISIVHQELSLVPCLSVAENIFANRQPVNKLNLIKREELYNKTKEMLKLFEIENIDPATPVKELAIANQQVVEILKAMSFRPKVLVLDEPTSSLTEVEKQKLFQNIRILKEQGISFIYISHHLQEIFEIADSVTILRDGAYIAEARVTDIGEDFLITNMVGRKIENIYGRRRPEQKIGEVLFEAEGISRGKAFQDISFQVRRGEILGVSGLVGAGRTEIGRGIFGAEPLETGRVVLEGKPLQIRCPQDAIRQGIGYMSEDRKEQGLYVKFDIRQNLIANQLRHFSKRGFLRENQVDQMVQDAVKDFRISTPGIRQLVNKLSGGNQQKVLLAAWFGIRPRVLIVDEPTRGVDVGAKSEIYNLLRNLAETGVGIIMISSDLPEILGVSDRIMVIREGRNVGIIPASEATEEKVISLASGVAKGDCVSTE</sequence>
<evidence type="ECO:0000256" key="7">
    <source>
        <dbReference type="ARBA" id="ARBA00022967"/>
    </source>
</evidence>
<dbReference type="InterPro" id="IPR003439">
    <property type="entry name" value="ABC_transporter-like_ATP-bd"/>
</dbReference>
<evidence type="ECO:0000256" key="6">
    <source>
        <dbReference type="ARBA" id="ARBA00022840"/>
    </source>
</evidence>
<dbReference type="PANTHER" id="PTHR43790">
    <property type="entry name" value="CARBOHYDRATE TRANSPORT ATP-BINDING PROTEIN MG119-RELATED"/>
    <property type="match status" value="1"/>
</dbReference>
<dbReference type="STRING" id="39482.ERS852491_01715"/>
<dbReference type="Proteomes" id="UP000095544">
    <property type="component" value="Unassembled WGS sequence"/>
</dbReference>
<keyword evidence="10" id="KW-0378">Hydrolase</keyword>
<keyword evidence="5" id="KW-0547">Nucleotide-binding</keyword>
<dbReference type="PANTHER" id="PTHR43790:SF9">
    <property type="entry name" value="GALACTOFURANOSE TRANSPORTER ATP-BINDING PROTEIN YTFR"/>
    <property type="match status" value="1"/>
</dbReference>
<dbReference type="Gene3D" id="3.40.50.300">
    <property type="entry name" value="P-loop containing nucleotide triphosphate hydrolases"/>
    <property type="match status" value="2"/>
</dbReference>
<gene>
    <name evidence="10" type="primary">rbsA_4</name>
    <name evidence="10" type="ORF">ERS852491_01715</name>
</gene>
<dbReference type="OrthoDB" id="9771863at2"/>
<keyword evidence="4" id="KW-0677">Repeat</keyword>